<keyword evidence="8" id="KW-1185">Reference proteome</keyword>
<evidence type="ECO:0000313" key="8">
    <source>
        <dbReference type="Proteomes" id="UP000054007"/>
    </source>
</evidence>
<evidence type="ECO:0000256" key="4">
    <source>
        <dbReference type="ARBA" id="ARBA00023136"/>
    </source>
</evidence>
<dbReference type="InterPro" id="IPR026910">
    <property type="entry name" value="Shisa"/>
</dbReference>
<reference evidence="7 8" key="1">
    <citation type="journal article" date="2015" name="Fungal Genet. Biol.">
        <title>Evolution of novel wood decay mechanisms in Agaricales revealed by the genome sequences of Fistulina hepatica and Cylindrobasidium torrendii.</title>
        <authorList>
            <person name="Floudas D."/>
            <person name="Held B.W."/>
            <person name="Riley R."/>
            <person name="Nagy L.G."/>
            <person name="Koehler G."/>
            <person name="Ransdell A.S."/>
            <person name="Younus H."/>
            <person name="Chow J."/>
            <person name="Chiniquy J."/>
            <person name="Lipzen A."/>
            <person name="Tritt A."/>
            <person name="Sun H."/>
            <person name="Haridas S."/>
            <person name="LaButti K."/>
            <person name="Ohm R.A."/>
            <person name="Kues U."/>
            <person name="Blanchette R.A."/>
            <person name="Grigoriev I.V."/>
            <person name="Minto R.E."/>
            <person name="Hibbett D.S."/>
        </authorList>
    </citation>
    <scope>NUCLEOTIDE SEQUENCE [LARGE SCALE GENOMIC DNA]</scope>
    <source>
        <strain evidence="7 8">FP15055 ss-10</strain>
    </source>
</reference>
<feature type="region of interest" description="Disordered" evidence="5">
    <location>
        <begin position="206"/>
        <end position="246"/>
    </location>
</feature>
<organism evidence="7 8">
    <name type="scientific">Cylindrobasidium torrendii FP15055 ss-10</name>
    <dbReference type="NCBI Taxonomy" id="1314674"/>
    <lineage>
        <taxon>Eukaryota</taxon>
        <taxon>Fungi</taxon>
        <taxon>Dikarya</taxon>
        <taxon>Basidiomycota</taxon>
        <taxon>Agaricomycotina</taxon>
        <taxon>Agaricomycetes</taxon>
        <taxon>Agaricomycetidae</taxon>
        <taxon>Agaricales</taxon>
        <taxon>Marasmiineae</taxon>
        <taxon>Physalacriaceae</taxon>
        <taxon>Cylindrobasidium</taxon>
    </lineage>
</organism>
<gene>
    <name evidence="7" type="ORF">CYLTODRAFT_442426</name>
</gene>
<dbReference type="EMBL" id="KN880478">
    <property type="protein sequence ID" value="KIY69786.1"/>
    <property type="molecule type" value="Genomic_DNA"/>
</dbReference>
<dbReference type="PANTHER" id="PTHR31395">
    <property type="entry name" value="SHISA"/>
    <property type="match status" value="1"/>
</dbReference>
<name>A0A0D7BJI9_9AGAR</name>
<dbReference type="Proteomes" id="UP000054007">
    <property type="component" value="Unassembled WGS sequence"/>
</dbReference>
<accession>A0A0D7BJI9</accession>
<feature type="transmembrane region" description="Helical" evidence="6">
    <location>
        <begin position="160"/>
        <end position="182"/>
    </location>
</feature>
<evidence type="ECO:0000313" key="7">
    <source>
        <dbReference type="EMBL" id="KIY69786.1"/>
    </source>
</evidence>
<dbReference type="GO" id="GO:0016020">
    <property type="term" value="C:membrane"/>
    <property type="evidence" value="ECO:0007669"/>
    <property type="project" value="UniProtKB-SubCell"/>
</dbReference>
<dbReference type="PANTHER" id="PTHR31395:SF23">
    <property type="entry name" value="GEO05642P1"/>
    <property type="match status" value="1"/>
</dbReference>
<evidence type="ECO:0000256" key="3">
    <source>
        <dbReference type="ARBA" id="ARBA00022989"/>
    </source>
</evidence>
<sequence length="360" mass="38376">MLLPALLFVGIVAAKVSNVTFDDTDSRITYSGDWEEPHSTPGLDYGDSHRLSMDANASASFNFTGTAIYYLSTLWPYDVTTVITVDGESSTMDLRDHSVGATNGGEASVPYAVRWGRAGLADDTHTVRLSMAQDGLYLVVDGFIYTTGDDDDDDGLSSGAVAGIVIGSILGALLLLLLLFFLCGCCRRQRREDHDADGLRRDAPFAPGMLVTSPQSHSGANLTGHHSSTSISTSHSTSSGTVPAASSSFVAMPTPMVQREPSPNMLQVPQTNVAGVGTQQKYGSGAHIDSGIVVPPPPILGPPQPGTAPHEHRHRNRQHNAAGYKAPVPIYQEPPRQNFVVMRNPLDHGMPAGIESPFKR</sequence>
<feature type="compositionally biased region" description="Polar residues" evidence="5">
    <location>
        <begin position="212"/>
        <end position="221"/>
    </location>
</feature>
<keyword evidence="2 6" id="KW-0812">Transmembrane</keyword>
<evidence type="ECO:0000256" key="5">
    <source>
        <dbReference type="SAM" id="MobiDB-lite"/>
    </source>
</evidence>
<dbReference type="OrthoDB" id="3234968at2759"/>
<keyword evidence="3 6" id="KW-1133">Transmembrane helix</keyword>
<comment type="subcellular location">
    <subcellularLocation>
        <location evidence="1">Membrane</location>
    </subcellularLocation>
</comment>
<protein>
    <submittedName>
        <fullName evidence="7">Uncharacterized protein</fullName>
    </submittedName>
</protein>
<evidence type="ECO:0000256" key="2">
    <source>
        <dbReference type="ARBA" id="ARBA00022692"/>
    </source>
</evidence>
<feature type="compositionally biased region" description="Low complexity" evidence="5">
    <location>
        <begin position="223"/>
        <end position="241"/>
    </location>
</feature>
<dbReference type="Gene3D" id="2.60.120.260">
    <property type="entry name" value="Galactose-binding domain-like"/>
    <property type="match status" value="1"/>
</dbReference>
<evidence type="ECO:0000256" key="1">
    <source>
        <dbReference type="ARBA" id="ARBA00004370"/>
    </source>
</evidence>
<dbReference type="AlphaFoldDB" id="A0A0D7BJI9"/>
<proteinExistence type="predicted"/>
<evidence type="ECO:0000256" key="6">
    <source>
        <dbReference type="SAM" id="Phobius"/>
    </source>
</evidence>
<keyword evidence="4 6" id="KW-0472">Membrane</keyword>